<dbReference type="InterPro" id="IPR015943">
    <property type="entry name" value="WD40/YVTN_repeat-like_dom_sf"/>
</dbReference>
<dbReference type="STRING" id="453304.ATC03_14910"/>
<name>A0A191WI08_9MICO</name>
<dbReference type="PANTHER" id="PTHR30344">
    <property type="entry name" value="6-PHOSPHOGLUCONOLACTONASE-RELATED"/>
    <property type="match status" value="1"/>
</dbReference>
<dbReference type="InterPro" id="IPR019405">
    <property type="entry name" value="Lactonase_7-beta_prop"/>
</dbReference>
<evidence type="ECO:0000313" key="2">
    <source>
        <dbReference type="EMBL" id="ANJ27809.1"/>
    </source>
</evidence>
<dbReference type="InterPro" id="IPR011048">
    <property type="entry name" value="Haem_d1_sf"/>
</dbReference>
<accession>A0A191WI08</accession>
<evidence type="ECO:0008006" key="4">
    <source>
        <dbReference type="Google" id="ProtNLM"/>
    </source>
</evidence>
<dbReference type="EMBL" id="CP013979">
    <property type="protein sequence ID" value="ANJ27809.1"/>
    <property type="molecule type" value="Genomic_DNA"/>
</dbReference>
<dbReference type="KEGG" id="agy:ATC03_14910"/>
<dbReference type="RefSeq" id="WP_067878747.1">
    <property type="nucleotide sequence ID" value="NZ_CP013979.1"/>
</dbReference>
<dbReference type="SUPFAM" id="SSF51004">
    <property type="entry name" value="C-terminal (heme d1) domain of cytochrome cd1-nitrite reductase"/>
    <property type="match status" value="1"/>
</dbReference>
<reference evidence="3" key="2">
    <citation type="submission" date="2016-01" db="EMBL/GenBank/DDBJ databases">
        <title>Complete genome sequence of Agromyces aureus AR33T and comparison with related organisms.</title>
        <authorList>
            <person name="Corretto E."/>
            <person name="Antonielli L."/>
            <person name="Sessitsch A."/>
            <person name="Brader G."/>
        </authorList>
    </citation>
    <scope>NUCLEOTIDE SEQUENCE [LARGE SCALE GENOMIC DNA]</scope>
    <source>
        <strain evidence="3">AR33</strain>
    </source>
</reference>
<dbReference type="GO" id="GO:0017057">
    <property type="term" value="F:6-phosphogluconolactonase activity"/>
    <property type="evidence" value="ECO:0007669"/>
    <property type="project" value="TreeGrafter"/>
</dbReference>
<dbReference type="OrthoDB" id="9790815at2"/>
<evidence type="ECO:0000256" key="1">
    <source>
        <dbReference type="ARBA" id="ARBA00005564"/>
    </source>
</evidence>
<organism evidence="2 3">
    <name type="scientific">Agromyces aureus</name>
    <dbReference type="NCBI Taxonomy" id="453304"/>
    <lineage>
        <taxon>Bacteria</taxon>
        <taxon>Bacillati</taxon>
        <taxon>Actinomycetota</taxon>
        <taxon>Actinomycetes</taxon>
        <taxon>Micrococcales</taxon>
        <taxon>Microbacteriaceae</taxon>
        <taxon>Agromyces</taxon>
    </lineage>
</organism>
<dbReference type="PANTHER" id="PTHR30344:SF1">
    <property type="entry name" value="6-PHOSPHOGLUCONOLACTONASE"/>
    <property type="match status" value="1"/>
</dbReference>
<dbReference type="Gene3D" id="2.130.10.10">
    <property type="entry name" value="YVTN repeat-like/Quinoprotein amine dehydrogenase"/>
    <property type="match status" value="1"/>
</dbReference>
<gene>
    <name evidence="2" type="ORF">ATC03_14910</name>
</gene>
<sequence length="348" mass="36658">MGSHPDSTFWVGASTLGRIGSPAAGIRRLVLSDQRMTLGEPIDVGANPTFLARARAGADTGDAVIAVVHELPEGLVSTWAGVEDLQARSEPISTGAAAPCHLAYSEEAGALYVANYHGGTVAAFRAASALQGSTVLTLTGGSVHPLRQVQPHPHQVVHDDARRRLLVPDLGADRIRSVSFDPERPWDLEHDRRSDIALHAGAGPRHLVVAGRLAIVANELDRSLSIVDLHEGMEMAWTHVGSDAPPRFGLSAVRVTRAGMVLVADRDVDGVHALHLDATAARLEPVASLKTGGRHPRDMELTGDERTLLVADQASDSIAAIALGRDGIPQSVVDVISTPAPTCLLHTA</sequence>
<dbReference type="AlphaFoldDB" id="A0A191WI08"/>
<evidence type="ECO:0000313" key="3">
    <source>
        <dbReference type="Proteomes" id="UP000078437"/>
    </source>
</evidence>
<reference evidence="2 3" key="1">
    <citation type="journal article" date="2016" name="Int. J. Syst. Evol. Microbiol.">
        <title>Agromyces aureus sp. nov., isolated from the rhizosphere of Salix caprea L. grown in a heavy-metal-contaminated soil.</title>
        <authorList>
            <person name="Corretto E."/>
            <person name="Antonielli L."/>
            <person name="Sessitsch A."/>
            <person name="Compant S."/>
            <person name="Gorfer M."/>
            <person name="Kuffner M."/>
            <person name="Brader G."/>
        </authorList>
    </citation>
    <scope>NUCLEOTIDE SEQUENCE [LARGE SCALE GENOMIC DNA]</scope>
    <source>
        <strain evidence="2 3">AR33</strain>
    </source>
</reference>
<proteinExistence type="inferred from homology"/>
<dbReference type="Pfam" id="PF10282">
    <property type="entry name" value="Lactonase"/>
    <property type="match status" value="1"/>
</dbReference>
<dbReference type="InterPro" id="IPR050282">
    <property type="entry name" value="Cycloisomerase_2"/>
</dbReference>
<protein>
    <recommendedName>
        <fullName evidence="4">3-carboxymuconate cyclase</fullName>
    </recommendedName>
</protein>
<keyword evidence="3" id="KW-1185">Reference proteome</keyword>
<dbReference type="Proteomes" id="UP000078437">
    <property type="component" value="Chromosome"/>
</dbReference>
<comment type="similarity">
    <text evidence="1">Belongs to the cycloisomerase 2 family.</text>
</comment>